<proteinExistence type="inferred from homology"/>
<dbReference type="Proteomes" id="UP001428817">
    <property type="component" value="Unassembled WGS sequence"/>
</dbReference>
<keyword evidence="2 4" id="KW-0238">DNA-binding</keyword>
<feature type="compositionally biased region" description="Low complexity" evidence="5">
    <location>
        <begin position="358"/>
        <end position="373"/>
    </location>
</feature>
<feature type="domain" description="Tyr recombinase" evidence="6">
    <location>
        <begin position="103"/>
        <end position="311"/>
    </location>
</feature>
<dbReference type="PANTHER" id="PTHR30349:SF64">
    <property type="entry name" value="PROPHAGE INTEGRASE INTD-RELATED"/>
    <property type="match status" value="1"/>
</dbReference>
<evidence type="ECO:0000313" key="8">
    <source>
        <dbReference type="EMBL" id="GAA5169034.1"/>
    </source>
</evidence>
<evidence type="ECO:0000259" key="7">
    <source>
        <dbReference type="PROSITE" id="PS51900"/>
    </source>
</evidence>
<evidence type="ECO:0000256" key="4">
    <source>
        <dbReference type="PROSITE-ProRule" id="PRU01248"/>
    </source>
</evidence>
<gene>
    <name evidence="8" type="ORF">GCM10023321_64010</name>
</gene>
<accession>A0ABP9QXH8</accession>
<dbReference type="SUPFAM" id="SSF56349">
    <property type="entry name" value="DNA breaking-rejoining enzymes"/>
    <property type="match status" value="1"/>
</dbReference>
<comment type="caution">
    <text evidence="8">The sequence shown here is derived from an EMBL/GenBank/DDBJ whole genome shotgun (WGS) entry which is preliminary data.</text>
</comment>
<evidence type="ECO:0000256" key="2">
    <source>
        <dbReference type="ARBA" id="ARBA00023125"/>
    </source>
</evidence>
<dbReference type="InterPro" id="IPR044068">
    <property type="entry name" value="CB"/>
</dbReference>
<evidence type="ECO:0000256" key="3">
    <source>
        <dbReference type="ARBA" id="ARBA00023172"/>
    </source>
</evidence>
<dbReference type="InterPro" id="IPR050090">
    <property type="entry name" value="Tyrosine_recombinase_XerCD"/>
</dbReference>
<dbReference type="Gene3D" id="1.10.150.130">
    <property type="match status" value="1"/>
</dbReference>
<evidence type="ECO:0000259" key="6">
    <source>
        <dbReference type="PROSITE" id="PS51898"/>
    </source>
</evidence>
<feature type="compositionally biased region" description="Gly residues" evidence="5">
    <location>
        <begin position="446"/>
        <end position="457"/>
    </location>
</feature>
<dbReference type="InterPro" id="IPR010998">
    <property type="entry name" value="Integrase_recombinase_N"/>
</dbReference>
<evidence type="ECO:0000256" key="1">
    <source>
        <dbReference type="ARBA" id="ARBA00008857"/>
    </source>
</evidence>
<dbReference type="PROSITE" id="PS51898">
    <property type="entry name" value="TYR_RECOMBINASE"/>
    <property type="match status" value="1"/>
</dbReference>
<feature type="compositionally biased region" description="Pro residues" evidence="5">
    <location>
        <begin position="462"/>
        <end position="479"/>
    </location>
</feature>
<name>A0ABP9QXH8_9PSEU</name>
<reference evidence="9" key="1">
    <citation type="journal article" date="2019" name="Int. J. Syst. Evol. Microbiol.">
        <title>The Global Catalogue of Microorganisms (GCM) 10K type strain sequencing project: providing services to taxonomists for standard genome sequencing and annotation.</title>
        <authorList>
            <consortium name="The Broad Institute Genomics Platform"/>
            <consortium name="The Broad Institute Genome Sequencing Center for Infectious Disease"/>
            <person name="Wu L."/>
            <person name="Ma J."/>
        </authorList>
    </citation>
    <scope>NUCLEOTIDE SEQUENCE [LARGE SCALE GENOMIC DNA]</scope>
    <source>
        <strain evidence="9">JCM 18303</strain>
    </source>
</reference>
<protein>
    <recommendedName>
        <fullName evidence="10">Phage integrase family protein</fullName>
    </recommendedName>
</protein>
<feature type="region of interest" description="Disordered" evidence="5">
    <location>
        <begin position="394"/>
        <end position="479"/>
    </location>
</feature>
<dbReference type="Gene3D" id="1.10.443.10">
    <property type="entry name" value="Intergrase catalytic core"/>
    <property type="match status" value="1"/>
</dbReference>
<comment type="similarity">
    <text evidence="1">Belongs to the 'phage' integrase family.</text>
</comment>
<evidence type="ECO:0008006" key="10">
    <source>
        <dbReference type="Google" id="ProtNLM"/>
    </source>
</evidence>
<feature type="region of interest" description="Disordered" evidence="5">
    <location>
        <begin position="342"/>
        <end position="373"/>
    </location>
</feature>
<keyword evidence="3" id="KW-0233">DNA recombination</keyword>
<sequence length="479" mass="50788">MEEWARHWLAAADVAPATFAQYRSLTRAHLVPRWGTVALGAISGIAARQWAVELRGRGYADSTVRVVMRVLSMMLADAAREGLIAASPMWPPRRGRRRRPARREMVWANPEQVLRTGLHACALAGGWAGLLVVSAAWTGARWGELLGLRRENLHLDPAAGVGELVIDPVDGALHEIDGHFSLGPPKTAASARTVTLPPFLVALLARHLATHDHPYVFASRQGRFPRRSNFARRAMRPAADGTEQRAWARIRLPAVVPGLTFQGLRHSHKTWLVTDGIAPVAQARRLGHALPDRIDDIYSHVAPELEARVLACLQWRWEQACQALARDPVRVDAPVWARRLDALADPGTPGTGTGRAGAAGPRRARPTASTASGPTLAAPAVLVSGVPAVPSAGAAADADVAPAGTVPDRGASGTRPPRPARLPAAALASPRVGAIRAGARRRPRVAGGGPSWSGSGAGTPEQPRPTRPNPAQPPATPSA</sequence>
<evidence type="ECO:0000313" key="9">
    <source>
        <dbReference type="Proteomes" id="UP001428817"/>
    </source>
</evidence>
<evidence type="ECO:0000256" key="5">
    <source>
        <dbReference type="SAM" id="MobiDB-lite"/>
    </source>
</evidence>
<dbReference type="InterPro" id="IPR002104">
    <property type="entry name" value="Integrase_catalytic"/>
</dbReference>
<dbReference type="PROSITE" id="PS51900">
    <property type="entry name" value="CB"/>
    <property type="match status" value="1"/>
</dbReference>
<dbReference type="CDD" id="cd01189">
    <property type="entry name" value="INT_ICEBs1_C_like"/>
    <property type="match status" value="1"/>
</dbReference>
<dbReference type="InterPro" id="IPR013762">
    <property type="entry name" value="Integrase-like_cat_sf"/>
</dbReference>
<dbReference type="PANTHER" id="PTHR30349">
    <property type="entry name" value="PHAGE INTEGRASE-RELATED"/>
    <property type="match status" value="1"/>
</dbReference>
<dbReference type="InterPro" id="IPR011010">
    <property type="entry name" value="DNA_brk_join_enz"/>
</dbReference>
<organism evidence="8 9">
    <name type="scientific">Pseudonocardia eucalypti</name>
    <dbReference type="NCBI Taxonomy" id="648755"/>
    <lineage>
        <taxon>Bacteria</taxon>
        <taxon>Bacillati</taxon>
        <taxon>Actinomycetota</taxon>
        <taxon>Actinomycetes</taxon>
        <taxon>Pseudonocardiales</taxon>
        <taxon>Pseudonocardiaceae</taxon>
        <taxon>Pseudonocardia</taxon>
    </lineage>
</organism>
<feature type="compositionally biased region" description="Low complexity" evidence="5">
    <location>
        <begin position="394"/>
        <end position="404"/>
    </location>
</feature>
<feature type="domain" description="Core-binding (CB)" evidence="7">
    <location>
        <begin position="1"/>
        <end position="79"/>
    </location>
</feature>
<keyword evidence="9" id="KW-1185">Reference proteome</keyword>
<feature type="compositionally biased region" description="Low complexity" evidence="5">
    <location>
        <begin position="421"/>
        <end position="437"/>
    </location>
</feature>
<dbReference type="EMBL" id="BAABJP010000042">
    <property type="protein sequence ID" value="GAA5169034.1"/>
    <property type="molecule type" value="Genomic_DNA"/>
</dbReference>